<dbReference type="EMBL" id="HBIB01015363">
    <property type="protein sequence ID" value="CAE0247736.1"/>
    <property type="molecule type" value="Transcribed_RNA"/>
</dbReference>
<name>A0A7S3D6T9_9EUKA</name>
<organism evidence="1">
    <name type="scientific">Palpitomonas bilix</name>
    <dbReference type="NCBI Taxonomy" id="652834"/>
    <lineage>
        <taxon>Eukaryota</taxon>
        <taxon>Eukaryota incertae sedis</taxon>
    </lineage>
</organism>
<dbReference type="AlphaFoldDB" id="A0A7S3D6T9"/>
<protein>
    <submittedName>
        <fullName evidence="1">Uncharacterized protein</fullName>
    </submittedName>
</protein>
<accession>A0A7S3D6T9</accession>
<gene>
    <name evidence="1" type="ORF">PBIL07802_LOCUS9928</name>
</gene>
<evidence type="ECO:0000313" key="1">
    <source>
        <dbReference type="EMBL" id="CAE0247736.1"/>
    </source>
</evidence>
<sequence length="247" mass="28111">MRQYLSRFLPFASLAGQRTTRAVAPLYRSLSAARFYSDAFKSPLLTAANPHQLTPADIWSVEKYDGMRKELLKVRRSIKLDRRVEVGPYASITFENYDLLWFQTQEMCWIERGGDEQLRDELNAYNPLVPNGNRLVTTLMFEVDNKLQRHRFLCSLATVEHSLQLEFDGSKVQGEPIYDDIDRTSPQGKTSAVHFIEFKFSGEEKAAFDRAVSAGSEVCLAITHDNYAHKAVLKGTLLQQLVKDLSA</sequence>
<proteinExistence type="predicted"/>
<dbReference type="Pfam" id="PF12007">
    <property type="entry name" value="DUF3501"/>
    <property type="match status" value="1"/>
</dbReference>
<dbReference type="InterPro" id="IPR021890">
    <property type="entry name" value="DUF3501"/>
</dbReference>
<reference evidence="1" key="1">
    <citation type="submission" date="2021-01" db="EMBL/GenBank/DDBJ databases">
        <authorList>
            <person name="Corre E."/>
            <person name="Pelletier E."/>
            <person name="Niang G."/>
            <person name="Scheremetjew M."/>
            <person name="Finn R."/>
            <person name="Kale V."/>
            <person name="Holt S."/>
            <person name="Cochrane G."/>
            <person name="Meng A."/>
            <person name="Brown T."/>
            <person name="Cohen L."/>
        </authorList>
    </citation>
    <scope>NUCLEOTIDE SEQUENCE</scope>
    <source>
        <strain evidence="1">NIES-2562</strain>
    </source>
</reference>